<dbReference type="PANTHER" id="PTHR11844:SF33">
    <property type="entry name" value="TISSUE INHIBITOR OF METALLOPROTEINASE"/>
    <property type="match status" value="1"/>
</dbReference>
<keyword evidence="3" id="KW-0964">Secreted</keyword>
<gene>
    <name evidence="11" type="ORF">WA026_012146</name>
</gene>
<dbReference type="GO" id="GO:0051045">
    <property type="term" value="P:negative regulation of membrane protein ectodomain proteolysis"/>
    <property type="evidence" value="ECO:0007669"/>
    <property type="project" value="TreeGrafter"/>
</dbReference>
<evidence type="ECO:0000256" key="8">
    <source>
        <dbReference type="PIRSR" id="PIRSR601820-1"/>
    </source>
</evidence>
<dbReference type="GO" id="GO:0031012">
    <property type="term" value="C:extracellular matrix"/>
    <property type="evidence" value="ECO:0007669"/>
    <property type="project" value="TreeGrafter"/>
</dbReference>
<keyword evidence="7" id="KW-0481">Metalloenzyme inhibitor</keyword>
<dbReference type="GO" id="GO:0005615">
    <property type="term" value="C:extracellular space"/>
    <property type="evidence" value="ECO:0007669"/>
    <property type="project" value="TreeGrafter"/>
</dbReference>
<keyword evidence="5" id="KW-0646">Protease inhibitor</keyword>
<evidence type="ECO:0000256" key="4">
    <source>
        <dbReference type="ARBA" id="ARBA00022608"/>
    </source>
</evidence>
<keyword evidence="6 9" id="KW-1015">Disulfide bond</keyword>
<feature type="binding site" evidence="8">
    <location>
        <position position="75"/>
    </location>
    <ligand>
        <name>Zn(2+)</name>
        <dbReference type="ChEBI" id="CHEBI:29105"/>
        <note>ligand shared with metalloproteinase partner</note>
    </ligand>
</feature>
<dbReference type="Proteomes" id="UP001431783">
    <property type="component" value="Unassembled WGS sequence"/>
</dbReference>
<dbReference type="EMBL" id="JARQZJ010000126">
    <property type="protein sequence ID" value="KAK9890802.1"/>
    <property type="molecule type" value="Genomic_DNA"/>
</dbReference>
<dbReference type="Pfam" id="PF00965">
    <property type="entry name" value="TIMP"/>
    <property type="match status" value="1"/>
</dbReference>
<organism evidence="11 12">
    <name type="scientific">Henosepilachna vigintioctopunctata</name>
    <dbReference type="NCBI Taxonomy" id="420089"/>
    <lineage>
        <taxon>Eukaryota</taxon>
        <taxon>Metazoa</taxon>
        <taxon>Ecdysozoa</taxon>
        <taxon>Arthropoda</taxon>
        <taxon>Hexapoda</taxon>
        <taxon>Insecta</taxon>
        <taxon>Pterygota</taxon>
        <taxon>Neoptera</taxon>
        <taxon>Endopterygota</taxon>
        <taxon>Coleoptera</taxon>
        <taxon>Polyphaga</taxon>
        <taxon>Cucujiformia</taxon>
        <taxon>Coccinelloidea</taxon>
        <taxon>Coccinellidae</taxon>
        <taxon>Epilachninae</taxon>
        <taxon>Epilachnini</taxon>
        <taxon>Henosepilachna</taxon>
    </lineage>
</organism>
<comment type="caution">
    <text evidence="11">The sequence shown here is derived from an EMBL/GenBank/DDBJ whole genome shotgun (WGS) entry which is preliminary data.</text>
</comment>
<dbReference type="InterPro" id="IPR008993">
    <property type="entry name" value="TIMP-like_OB-fold"/>
</dbReference>
<keyword evidence="4" id="KW-0483">Metalloprotease inhibitor</keyword>
<evidence type="ECO:0000256" key="5">
    <source>
        <dbReference type="ARBA" id="ARBA00022690"/>
    </source>
</evidence>
<keyword evidence="12" id="KW-1185">Reference proteome</keyword>
<evidence type="ECO:0000313" key="12">
    <source>
        <dbReference type="Proteomes" id="UP001431783"/>
    </source>
</evidence>
<keyword evidence="8" id="KW-0862">Zinc</keyword>
<evidence type="ECO:0000256" key="7">
    <source>
        <dbReference type="ARBA" id="ARBA00023215"/>
    </source>
</evidence>
<proteinExistence type="inferred from homology"/>
<feature type="disulfide bond" evidence="9">
    <location>
        <begin position="75"/>
        <end position="141"/>
    </location>
</feature>
<comment type="subcellular location">
    <subcellularLocation>
        <location evidence="1">Secreted</location>
    </subcellularLocation>
</comment>
<feature type="disulfide bond" evidence="9">
    <location>
        <begin position="211"/>
        <end position="224"/>
    </location>
</feature>
<protein>
    <recommendedName>
        <fullName evidence="10">NTR domain-containing protein</fullName>
    </recommendedName>
</protein>
<accession>A0AAW1V540</accession>
<evidence type="ECO:0000256" key="6">
    <source>
        <dbReference type="ARBA" id="ARBA00023157"/>
    </source>
</evidence>
<dbReference type="AlphaFoldDB" id="A0AAW1V540"/>
<sequence length="258" mass="30044">MTQLIKYCLNGRKNSLVILRILYGNITFQISVRCSRLSSLLFVFFKVTTDMQQSSIFSIFAIMWMAFLAEYTEACSCRGSHPQEHFCNADFVILARIKRQRVVNDTVVYKIRIRKDYKLSEKAYVALKSGRIITPKYDSMCGLQLEMGKLYAISGRVRSLKAYVNMCGYAEKWEDITRRQRKGLRKMYRYGCTCKIRRCRSTYCPKNVNTCNWTSACHTQEGICLRQANNQCNWTKNALLGRCLRNEKNPLTISRWSG</sequence>
<dbReference type="PANTHER" id="PTHR11844">
    <property type="entry name" value="METALLOPROTEASE INHIBITOR"/>
    <property type="match status" value="1"/>
</dbReference>
<dbReference type="InterPro" id="IPR001820">
    <property type="entry name" value="TIMP"/>
</dbReference>
<feature type="disulfide bond" evidence="9">
    <location>
        <begin position="199"/>
        <end position="204"/>
    </location>
</feature>
<dbReference type="CDD" id="cd03577">
    <property type="entry name" value="NTR_TIMP_like"/>
    <property type="match status" value="1"/>
</dbReference>
<dbReference type="PROSITE" id="PS50189">
    <property type="entry name" value="NTR"/>
    <property type="match status" value="1"/>
</dbReference>
<dbReference type="InterPro" id="IPR001134">
    <property type="entry name" value="Netrin_domain"/>
</dbReference>
<feature type="disulfide bond" evidence="9">
    <location>
        <begin position="87"/>
        <end position="192"/>
    </location>
</feature>
<evidence type="ECO:0000259" key="10">
    <source>
        <dbReference type="PROSITE" id="PS50189"/>
    </source>
</evidence>
<reference evidence="11 12" key="1">
    <citation type="submission" date="2023-03" db="EMBL/GenBank/DDBJ databases">
        <title>Genome insight into feeding habits of ladybird beetles.</title>
        <authorList>
            <person name="Li H.-S."/>
            <person name="Huang Y.-H."/>
            <person name="Pang H."/>
        </authorList>
    </citation>
    <scope>NUCLEOTIDE SEQUENCE [LARGE SCALE GENOMIC DNA]</scope>
    <source>
        <strain evidence="11">SYSU_2023b</strain>
        <tissue evidence="11">Whole body</tissue>
    </source>
</reference>
<feature type="domain" description="NTR" evidence="10">
    <location>
        <begin position="75"/>
        <end position="192"/>
    </location>
</feature>
<feature type="disulfide bond" evidence="9">
    <location>
        <begin position="77"/>
        <end position="167"/>
    </location>
</feature>
<dbReference type="SUPFAM" id="SSF50242">
    <property type="entry name" value="TIMP-like"/>
    <property type="match status" value="1"/>
</dbReference>
<dbReference type="SMART" id="SM00206">
    <property type="entry name" value="NTR"/>
    <property type="match status" value="1"/>
</dbReference>
<dbReference type="InterPro" id="IPR027465">
    <property type="entry name" value="TIMP_C"/>
</dbReference>
<dbReference type="Gene3D" id="2.40.50.120">
    <property type="match status" value="1"/>
</dbReference>
<evidence type="ECO:0000256" key="9">
    <source>
        <dbReference type="PIRSR" id="PIRSR601820-3"/>
    </source>
</evidence>
<name>A0AAW1V540_9CUCU</name>
<evidence type="ECO:0000256" key="3">
    <source>
        <dbReference type="ARBA" id="ARBA00022525"/>
    </source>
</evidence>
<evidence type="ECO:0000256" key="2">
    <source>
        <dbReference type="ARBA" id="ARBA00011027"/>
    </source>
</evidence>
<evidence type="ECO:0000256" key="1">
    <source>
        <dbReference type="ARBA" id="ARBA00004613"/>
    </source>
</evidence>
<dbReference type="GO" id="GO:0046872">
    <property type="term" value="F:metal ion binding"/>
    <property type="evidence" value="ECO:0007669"/>
    <property type="project" value="UniProtKB-KW"/>
</dbReference>
<dbReference type="Gene3D" id="3.90.370.10">
    <property type="entry name" value="Tissue inhibitor of metalloproteinase-1. Chain B, domain 1"/>
    <property type="match status" value="1"/>
</dbReference>
<comment type="similarity">
    <text evidence="2">Belongs to the protease inhibitor I35 (TIMP) family.</text>
</comment>
<keyword evidence="8" id="KW-0479">Metal-binding</keyword>
<dbReference type="GO" id="GO:0008191">
    <property type="term" value="F:metalloendopeptidase inhibitor activity"/>
    <property type="evidence" value="ECO:0007669"/>
    <property type="project" value="InterPro"/>
</dbReference>
<evidence type="ECO:0000313" key="11">
    <source>
        <dbReference type="EMBL" id="KAK9890802.1"/>
    </source>
</evidence>
<feature type="disulfide bond" evidence="9">
    <location>
        <begin position="194"/>
        <end position="232"/>
    </location>
</feature>
<dbReference type="GO" id="GO:0002020">
    <property type="term" value="F:protease binding"/>
    <property type="evidence" value="ECO:0007669"/>
    <property type="project" value="TreeGrafter"/>
</dbReference>